<evidence type="ECO:0000256" key="1">
    <source>
        <dbReference type="ARBA" id="ARBA00004613"/>
    </source>
</evidence>
<keyword evidence="2" id="KW-0964">Secreted</keyword>
<feature type="signal peptide" evidence="3">
    <location>
        <begin position="1"/>
        <end position="20"/>
    </location>
</feature>
<dbReference type="EMBL" id="CP111016">
    <property type="protein sequence ID" value="WAR06062.1"/>
    <property type="molecule type" value="Genomic_DNA"/>
</dbReference>
<feature type="domain" description="C1q" evidence="4">
    <location>
        <begin position="15"/>
        <end position="145"/>
    </location>
</feature>
<accession>A0ABY7EAU7</accession>
<dbReference type="EMBL" id="CP111016">
    <property type="protein sequence ID" value="WAR05524.1"/>
    <property type="molecule type" value="Genomic_DNA"/>
</dbReference>
<evidence type="ECO:0000256" key="3">
    <source>
        <dbReference type="SAM" id="SignalP"/>
    </source>
</evidence>
<dbReference type="Proteomes" id="UP001164746">
    <property type="component" value="Chromosome 5"/>
</dbReference>
<feature type="chain" id="PRO_5045034254" evidence="3">
    <location>
        <begin position="21"/>
        <end position="145"/>
    </location>
</feature>
<sequence>MFKIFSCVILLGFLCQIGTGLFTARKPTNLAPKNGTNVVFGTVVVNDGDRYNSTSGVFTAARGGDYLFTGALCPQRAKGFYFGITQNGVEQTRASFTETDGHVCHTFTAILRLKRHDKVALRSENDANLLNEDAARWNMFYGVKV</sequence>
<dbReference type="Pfam" id="PF00386">
    <property type="entry name" value="C1q"/>
    <property type="match status" value="1"/>
</dbReference>
<evidence type="ECO:0000313" key="5">
    <source>
        <dbReference type="EMBL" id="WAR05524.1"/>
    </source>
</evidence>
<comment type="subcellular location">
    <subcellularLocation>
        <location evidence="1">Secreted</location>
    </subcellularLocation>
</comment>
<dbReference type="PANTHER" id="PTHR15427">
    <property type="entry name" value="EMILIN ELASTIN MICROFIBRIL INTERFACE-LOCATED PROTEIN ELASTIN MICROFIBRIL INTERFACER"/>
    <property type="match status" value="1"/>
</dbReference>
<dbReference type="InterPro" id="IPR001073">
    <property type="entry name" value="C1q_dom"/>
</dbReference>
<organism evidence="6 7">
    <name type="scientific">Mya arenaria</name>
    <name type="common">Soft-shell clam</name>
    <dbReference type="NCBI Taxonomy" id="6604"/>
    <lineage>
        <taxon>Eukaryota</taxon>
        <taxon>Metazoa</taxon>
        <taxon>Spiralia</taxon>
        <taxon>Lophotrochozoa</taxon>
        <taxon>Mollusca</taxon>
        <taxon>Bivalvia</taxon>
        <taxon>Autobranchia</taxon>
        <taxon>Heteroconchia</taxon>
        <taxon>Euheterodonta</taxon>
        <taxon>Imparidentia</taxon>
        <taxon>Neoheterodontei</taxon>
        <taxon>Myida</taxon>
        <taxon>Myoidea</taxon>
        <taxon>Myidae</taxon>
        <taxon>Mya</taxon>
    </lineage>
</organism>
<keyword evidence="7" id="KW-1185">Reference proteome</keyword>
<dbReference type="SUPFAM" id="SSF49842">
    <property type="entry name" value="TNF-like"/>
    <property type="match status" value="1"/>
</dbReference>
<dbReference type="SMART" id="SM00110">
    <property type="entry name" value="C1Q"/>
    <property type="match status" value="1"/>
</dbReference>
<keyword evidence="3" id="KW-0732">Signal</keyword>
<dbReference type="PANTHER" id="PTHR15427:SF2">
    <property type="entry name" value="EMILIN-3"/>
    <property type="match status" value="1"/>
</dbReference>
<evidence type="ECO:0000256" key="2">
    <source>
        <dbReference type="ARBA" id="ARBA00022525"/>
    </source>
</evidence>
<reference evidence="6" key="1">
    <citation type="submission" date="2022-11" db="EMBL/GenBank/DDBJ databases">
        <title>Centuries of genome instability and evolution in soft-shell clam transmissible cancer (bioRxiv).</title>
        <authorList>
            <person name="Hart S.F.M."/>
            <person name="Yonemitsu M.A."/>
            <person name="Giersch R.M."/>
            <person name="Beal B.F."/>
            <person name="Arriagada G."/>
            <person name="Davis B.W."/>
            <person name="Ostrander E.A."/>
            <person name="Goff S.P."/>
            <person name="Metzger M.J."/>
        </authorList>
    </citation>
    <scope>NUCLEOTIDE SEQUENCE</scope>
    <source>
        <strain evidence="6">MELC-2E11</strain>
        <tissue evidence="6">Siphon/mantle</tissue>
    </source>
</reference>
<name>A0ABY7EAU7_MYAAR</name>
<dbReference type="Gene3D" id="2.60.120.40">
    <property type="match status" value="1"/>
</dbReference>
<evidence type="ECO:0000259" key="4">
    <source>
        <dbReference type="PROSITE" id="PS50871"/>
    </source>
</evidence>
<evidence type="ECO:0000313" key="7">
    <source>
        <dbReference type="Proteomes" id="UP001164746"/>
    </source>
</evidence>
<dbReference type="InterPro" id="IPR050392">
    <property type="entry name" value="Collagen/C1q_domain"/>
</dbReference>
<dbReference type="PROSITE" id="PS50871">
    <property type="entry name" value="C1Q"/>
    <property type="match status" value="1"/>
</dbReference>
<dbReference type="InterPro" id="IPR008983">
    <property type="entry name" value="Tumour_necrosis_fac-like_dom"/>
</dbReference>
<gene>
    <name evidence="5" type="ORF">MAR_020893</name>
    <name evidence="6" type="ORF">MAR_021431</name>
</gene>
<proteinExistence type="predicted"/>
<protein>
    <submittedName>
        <fullName evidence="6">EMIL2-like protein</fullName>
    </submittedName>
</protein>
<evidence type="ECO:0000313" key="6">
    <source>
        <dbReference type="EMBL" id="WAR06062.1"/>
    </source>
</evidence>